<name>A0A6G0TC13_APHGL</name>
<dbReference type="EMBL" id="VYZN01000044">
    <property type="protein sequence ID" value="KAE9529658.1"/>
    <property type="molecule type" value="Genomic_DNA"/>
</dbReference>
<evidence type="ECO:0000313" key="2">
    <source>
        <dbReference type="EMBL" id="KAE9529658.1"/>
    </source>
</evidence>
<keyword evidence="1" id="KW-1133">Transmembrane helix</keyword>
<proteinExistence type="predicted"/>
<dbReference type="Proteomes" id="UP000475862">
    <property type="component" value="Unassembled WGS sequence"/>
</dbReference>
<feature type="transmembrane region" description="Helical" evidence="1">
    <location>
        <begin position="157"/>
        <end position="175"/>
    </location>
</feature>
<keyword evidence="3" id="KW-1185">Reference proteome</keyword>
<feature type="transmembrane region" description="Helical" evidence="1">
    <location>
        <begin position="20"/>
        <end position="40"/>
    </location>
</feature>
<sequence length="195" mass="22738">MQTYDLTSPPPPPINSSRAHIFSLFADNAFGHVCILTIYCKKKKIMANGNRRRNGTCDMISSIIIVELHKSIRAHNFNGPLNCLITCFPFIKGTVCEKRLKKFSLNIYLSSLFGIVIISWPSFCSFLFSQRTLFFYYYLFFLDHSAGKQLNSSLSMFIFRIHFTRVIRLCVYLLYDIYVIRLHSYDILKESTIRK</sequence>
<dbReference type="AlphaFoldDB" id="A0A6G0TC13"/>
<reference evidence="2 3" key="1">
    <citation type="submission" date="2019-08" db="EMBL/GenBank/DDBJ databases">
        <title>The genome of the soybean aphid Biotype 1, its phylome, world population structure and adaptation to the North American continent.</title>
        <authorList>
            <person name="Giordano R."/>
            <person name="Donthu R.K."/>
            <person name="Hernandez A.G."/>
            <person name="Wright C.L."/>
            <person name="Zimin A.V."/>
        </authorList>
    </citation>
    <scope>NUCLEOTIDE SEQUENCE [LARGE SCALE GENOMIC DNA]</scope>
    <source>
        <tissue evidence="2">Whole aphids</tissue>
    </source>
</reference>
<keyword evidence="1" id="KW-0812">Transmembrane</keyword>
<comment type="caution">
    <text evidence="2">The sequence shown here is derived from an EMBL/GenBank/DDBJ whole genome shotgun (WGS) entry which is preliminary data.</text>
</comment>
<evidence type="ECO:0000256" key="1">
    <source>
        <dbReference type="SAM" id="Phobius"/>
    </source>
</evidence>
<keyword evidence="1" id="KW-0472">Membrane</keyword>
<protein>
    <submittedName>
        <fullName evidence="2">Uncharacterized protein</fullName>
    </submittedName>
</protein>
<accession>A0A6G0TC13</accession>
<evidence type="ECO:0000313" key="3">
    <source>
        <dbReference type="Proteomes" id="UP000475862"/>
    </source>
</evidence>
<feature type="transmembrane region" description="Helical" evidence="1">
    <location>
        <begin position="107"/>
        <end position="128"/>
    </location>
</feature>
<organism evidence="2 3">
    <name type="scientific">Aphis glycines</name>
    <name type="common">Soybean aphid</name>
    <dbReference type="NCBI Taxonomy" id="307491"/>
    <lineage>
        <taxon>Eukaryota</taxon>
        <taxon>Metazoa</taxon>
        <taxon>Ecdysozoa</taxon>
        <taxon>Arthropoda</taxon>
        <taxon>Hexapoda</taxon>
        <taxon>Insecta</taxon>
        <taxon>Pterygota</taxon>
        <taxon>Neoptera</taxon>
        <taxon>Paraneoptera</taxon>
        <taxon>Hemiptera</taxon>
        <taxon>Sternorrhyncha</taxon>
        <taxon>Aphidomorpha</taxon>
        <taxon>Aphidoidea</taxon>
        <taxon>Aphididae</taxon>
        <taxon>Aphidini</taxon>
        <taxon>Aphis</taxon>
        <taxon>Aphis</taxon>
    </lineage>
</organism>
<gene>
    <name evidence="2" type="ORF">AGLY_011754</name>
</gene>